<evidence type="ECO:0000313" key="1">
    <source>
        <dbReference type="EMBL" id="TJZ49421.1"/>
    </source>
</evidence>
<comment type="caution">
    <text evidence="1">The sequence shown here is derived from an EMBL/GenBank/DDBJ whole genome shotgun (WGS) entry which is preliminary data.</text>
</comment>
<reference evidence="1 2" key="1">
    <citation type="submission" date="2019-04" db="EMBL/GenBank/DDBJ databases">
        <title>Sphingobacterium olei sp. nov., isolated from oil-contaminated soil.</title>
        <authorList>
            <person name="Liu B."/>
        </authorList>
    </citation>
    <scope>NUCLEOTIDE SEQUENCE [LARGE SCALE GENOMIC DNA]</scope>
    <source>
        <strain evidence="1 2">HAL-9</strain>
    </source>
</reference>
<keyword evidence="2" id="KW-1185">Reference proteome</keyword>
<dbReference type="Proteomes" id="UP000306808">
    <property type="component" value="Unassembled WGS sequence"/>
</dbReference>
<accession>A0A4U0N6L0</accession>
<evidence type="ECO:0000313" key="2">
    <source>
        <dbReference type="Proteomes" id="UP000306808"/>
    </source>
</evidence>
<organism evidence="1 2">
    <name type="scientific">Sphingobacterium olei</name>
    <dbReference type="NCBI Taxonomy" id="2571155"/>
    <lineage>
        <taxon>Bacteria</taxon>
        <taxon>Pseudomonadati</taxon>
        <taxon>Bacteroidota</taxon>
        <taxon>Sphingobacteriia</taxon>
        <taxon>Sphingobacteriales</taxon>
        <taxon>Sphingobacteriaceae</taxon>
        <taxon>Sphingobacterium</taxon>
    </lineage>
</organism>
<name>A0A4U0N6L0_9SPHI</name>
<proteinExistence type="predicted"/>
<dbReference type="EMBL" id="SUME01000018">
    <property type="protein sequence ID" value="TJZ49421.1"/>
    <property type="molecule type" value="Genomic_DNA"/>
</dbReference>
<protein>
    <submittedName>
        <fullName evidence="1">Uncharacterized protein</fullName>
    </submittedName>
</protein>
<dbReference type="OrthoDB" id="4301792at2"/>
<dbReference type="AlphaFoldDB" id="A0A4U0N6L0"/>
<dbReference type="RefSeq" id="WP_136903572.1">
    <property type="nucleotide sequence ID" value="NZ_SUME01000018.1"/>
</dbReference>
<gene>
    <name evidence="1" type="ORF">FAZ15_22250</name>
</gene>
<sequence length="191" mass="21977">MMYKLHINLATLFTLCVLILNSCAVYQTEKLEGSIGDIDYENIYIRTSAYEGVIFSEHYLHMKNGLKEKFTPTLSDIELAEALLIDQLKGVNIEKINQGGSCPIIDKKLNKYKRQYFGYIDANGDKIIFVNCLWEKKAFHDFTDKIFHKASDDTTWKTDEKIVLDGCSYYWNIKVNLTSKALFDLYVNGLG</sequence>